<dbReference type="Pfam" id="PF01535">
    <property type="entry name" value="PPR"/>
    <property type="match status" value="2"/>
</dbReference>
<name>A0A7I8IE26_SPIIN</name>
<dbReference type="Pfam" id="PF13041">
    <property type="entry name" value="PPR_2"/>
    <property type="match status" value="1"/>
</dbReference>
<dbReference type="Gene3D" id="1.25.40.10">
    <property type="entry name" value="Tetratricopeptide repeat domain"/>
    <property type="match status" value="3"/>
</dbReference>
<proteinExistence type="predicted"/>
<protein>
    <submittedName>
        <fullName evidence="4">Uncharacterized protein</fullName>
    </submittedName>
</protein>
<dbReference type="InterPro" id="IPR011990">
    <property type="entry name" value="TPR-like_helical_dom_sf"/>
</dbReference>
<dbReference type="EMBL" id="LR743589">
    <property type="protein sequence ID" value="CAA2615630.1"/>
    <property type="molecule type" value="Genomic_DNA"/>
</dbReference>
<dbReference type="InterPro" id="IPR002885">
    <property type="entry name" value="PPR_rpt"/>
</dbReference>
<dbReference type="InterPro" id="IPR044175">
    <property type="entry name" value="At5g66631-like"/>
</dbReference>
<feature type="region of interest" description="Disordered" evidence="3">
    <location>
        <begin position="80"/>
        <end position="114"/>
    </location>
</feature>
<feature type="compositionally biased region" description="Pro residues" evidence="3">
    <location>
        <begin position="101"/>
        <end position="114"/>
    </location>
</feature>
<feature type="repeat" description="PPR" evidence="2">
    <location>
        <begin position="225"/>
        <end position="259"/>
    </location>
</feature>
<dbReference type="NCBIfam" id="TIGR00756">
    <property type="entry name" value="PPR"/>
    <property type="match status" value="2"/>
</dbReference>
<dbReference type="PANTHER" id="PTHR47913:SF1">
    <property type="entry name" value="OS01G0167750 PROTEIN"/>
    <property type="match status" value="1"/>
</dbReference>
<dbReference type="AlphaFoldDB" id="A0A7I8IE26"/>
<organism evidence="4">
    <name type="scientific">Spirodela intermedia</name>
    <name type="common">Intermediate duckweed</name>
    <dbReference type="NCBI Taxonomy" id="51605"/>
    <lineage>
        <taxon>Eukaryota</taxon>
        <taxon>Viridiplantae</taxon>
        <taxon>Streptophyta</taxon>
        <taxon>Embryophyta</taxon>
        <taxon>Tracheophyta</taxon>
        <taxon>Spermatophyta</taxon>
        <taxon>Magnoliopsida</taxon>
        <taxon>Liliopsida</taxon>
        <taxon>Araceae</taxon>
        <taxon>Lemnoideae</taxon>
        <taxon>Spirodela</taxon>
    </lineage>
</organism>
<keyword evidence="1" id="KW-0677">Repeat</keyword>
<reference evidence="4 5" key="1">
    <citation type="submission" date="2019-12" db="EMBL/GenBank/DDBJ databases">
        <authorList>
            <person name="Scholz U."/>
            <person name="Mascher M."/>
            <person name="Fiebig A."/>
        </authorList>
    </citation>
    <scope>NUCLEOTIDE SEQUENCE</scope>
</reference>
<accession>A0A7I8IE26</accession>
<evidence type="ECO:0000256" key="1">
    <source>
        <dbReference type="ARBA" id="ARBA00022737"/>
    </source>
</evidence>
<keyword evidence="5" id="KW-1185">Reference proteome</keyword>
<dbReference type="PANTHER" id="PTHR47913">
    <property type="entry name" value="OS01G0167750 PROTEIN"/>
    <property type="match status" value="1"/>
</dbReference>
<dbReference type="EMBL" id="CACRZD030000002">
    <property type="protein sequence ID" value="CAA6655343.1"/>
    <property type="molecule type" value="Genomic_DNA"/>
</dbReference>
<evidence type="ECO:0000256" key="3">
    <source>
        <dbReference type="SAM" id="MobiDB-lite"/>
    </source>
</evidence>
<evidence type="ECO:0000313" key="4">
    <source>
        <dbReference type="EMBL" id="CAA2615630.1"/>
    </source>
</evidence>
<dbReference type="Proteomes" id="UP001189122">
    <property type="component" value="Unassembled WGS sequence"/>
</dbReference>
<gene>
    <name evidence="4" type="ORF">SI7747_02001883</name>
</gene>
<sequence length="682" mass="75106">MTVCVLPKSNRVSSLLRRDRSPLGPLSLSLSLSLSRAIYLFLSHYIVSWSGRSSHASVAARTVPPFENLSRSTERLLLHRRRRHHPSLPLPAPRAGHRRPPSPAPPPRPFHPFPPPSSFSLPVDSIAAVHALRSAPSPAAALSLFRALQADPSFSATHHAFHALAKTLSLSRRADDLRSLLSANGSAAPMDLLRWYAAAGDLPAALQTWEGIRAAAADARRRHPCTESYNLVMSLYAAAGMDAEAVDVFQKMVEEGANPNSRTFTVVIEHLVGAGKLESALQVFDRLPYMRIRRTSKQYNVLAEALTSAGAFDGLRRLLAELQDDGVWPGRAVRSAVSRMLAAGSYAGQAEEALFREMVSSDERIGYVVIDPNSDDEEGDHVRLKPWLDPNALAGALEGWDAQEVAAMEEANLVGFKKPESAWRFFCWVSHRPRGFVHDRQTTSRMIAILARDGHGELVERLLSKVKSDGLRLPFGTLRLVIDFLGVAKRADAAVRVFREADAVVSGDLSNERRRLLCSSLLRTLVKCRRGDDAMELLEETTQSGVLPDGQTFAGLLQFFAGEGDLRKLQAVAAMARQCGHRRDAFLCQTMIRAHIKAQRAALALRVFNDMLNSNLAPDGATKTLLVKTLWKEGKLREAAYVEQRSEEVNGGLPLSLPGHAWTVSSADLLWVYDLYRQSFLP</sequence>
<feature type="repeat" description="PPR" evidence="2">
    <location>
        <begin position="514"/>
        <end position="548"/>
    </location>
</feature>
<evidence type="ECO:0000313" key="5">
    <source>
        <dbReference type="Proteomes" id="UP001189122"/>
    </source>
</evidence>
<evidence type="ECO:0000256" key="2">
    <source>
        <dbReference type="PROSITE-ProRule" id="PRU00708"/>
    </source>
</evidence>
<feature type="repeat" description="PPR" evidence="2">
    <location>
        <begin position="584"/>
        <end position="618"/>
    </location>
</feature>
<dbReference type="PROSITE" id="PS51375">
    <property type="entry name" value="PPR"/>
    <property type="match status" value="3"/>
</dbReference>